<keyword evidence="3" id="KW-1185">Reference proteome</keyword>
<keyword evidence="2" id="KW-0808">Transferase</keyword>
<dbReference type="AlphaFoldDB" id="A0A504YN20"/>
<comment type="caution">
    <text evidence="2">The sequence shown here is derived from an EMBL/GenBank/DDBJ whole genome shotgun (WGS) entry which is preliminary data.</text>
</comment>
<evidence type="ECO:0000256" key="1">
    <source>
        <dbReference type="SAM" id="MobiDB-lite"/>
    </source>
</evidence>
<reference evidence="2 3" key="1">
    <citation type="submission" date="2019-04" db="EMBL/GenBank/DDBJ databases">
        <title>Annotation for the trematode Fasciola gigantica.</title>
        <authorList>
            <person name="Choi Y.-J."/>
        </authorList>
    </citation>
    <scope>NUCLEOTIDE SEQUENCE [LARGE SCALE GENOMIC DNA]</scope>
    <source>
        <strain evidence="2">Uganda_cow_1</strain>
    </source>
</reference>
<organism evidence="2 3">
    <name type="scientific">Fasciola gigantica</name>
    <name type="common">Giant liver fluke</name>
    <dbReference type="NCBI Taxonomy" id="46835"/>
    <lineage>
        <taxon>Eukaryota</taxon>
        <taxon>Metazoa</taxon>
        <taxon>Spiralia</taxon>
        <taxon>Lophotrochozoa</taxon>
        <taxon>Platyhelminthes</taxon>
        <taxon>Trematoda</taxon>
        <taxon>Digenea</taxon>
        <taxon>Plagiorchiida</taxon>
        <taxon>Echinostomata</taxon>
        <taxon>Echinostomatoidea</taxon>
        <taxon>Fasciolidae</taxon>
        <taxon>Fasciola</taxon>
    </lineage>
</organism>
<dbReference type="InterPro" id="IPR036322">
    <property type="entry name" value="WD40_repeat_dom_sf"/>
</dbReference>
<dbReference type="SMART" id="SM00320">
    <property type="entry name" value="WD40"/>
    <property type="match status" value="1"/>
</dbReference>
<feature type="compositionally biased region" description="Polar residues" evidence="1">
    <location>
        <begin position="37"/>
        <end position="55"/>
    </location>
</feature>
<evidence type="ECO:0000313" key="3">
    <source>
        <dbReference type="Proteomes" id="UP000316759"/>
    </source>
</evidence>
<dbReference type="InterPro" id="IPR015943">
    <property type="entry name" value="WD40/YVTN_repeat-like_dom_sf"/>
</dbReference>
<dbReference type="SUPFAM" id="SSF50978">
    <property type="entry name" value="WD40 repeat-like"/>
    <property type="match status" value="1"/>
</dbReference>
<protein>
    <submittedName>
        <fullName evidence="2">Mitogen-activated protein kinase-binding protein 1</fullName>
    </submittedName>
</protein>
<dbReference type="GO" id="GO:0016301">
    <property type="term" value="F:kinase activity"/>
    <property type="evidence" value="ECO:0007669"/>
    <property type="project" value="UniProtKB-KW"/>
</dbReference>
<gene>
    <name evidence="2" type="ORF">FGIG_09372</name>
</gene>
<evidence type="ECO:0000313" key="2">
    <source>
        <dbReference type="EMBL" id="TPP61751.1"/>
    </source>
</evidence>
<sequence length="107" mass="11129">MFVTSDCIEYARDTFNHSFAYVRRAAGVGPLGGPPSTAVSSSGVGDSALPSPSSPTVPNFGDFSSTNAASISSLSHGCCVRTVCISPDCRHLAVGDRDGHLRLVDKR</sequence>
<proteinExistence type="predicted"/>
<dbReference type="Proteomes" id="UP000316759">
    <property type="component" value="Unassembled WGS sequence"/>
</dbReference>
<keyword evidence="2" id="KW-0418">Kinase</keyword>
<dbReference type="Gene3D" id="2.130.10.10">
    <property type="entry name" value="YVTN repeat-like/Quinoprotein amine dehydrogenase"/>
    <property type="match status" value="1"/>
</dbReference>
<accession>A0A504YN20</accession>
<name>A0A504YN20_FASGI</name>
<dbReference type="EMBL" id="SUNJ01007755">
    <property type="protein sequence ID" value="TPP61751.1"/>
    <property type="molecule type" value="Genomic_DNA"/>
</dbReference>
<feature type="region of interest" description="Disordered" evidence="1">
    <location>
        <begin position="32"/>
        <end position="55"/>
    </location>
</feature>
<dbReference type="OrthoDB" id="10554154at2759"/>
<dbReference type="InterPro" id="IPR001680">
    <property type="entry name" value="WD40_rpt"/>
</dbReference>